<comment type="catalytic activity">
    <reaction evidence="2">
        <text>uridine in 5S rRNA = pseudouridine in 5S rRNA</text>
        <dbReference type="Rhea" id="RHEA:47036"/>
        <dbReference type="Rhea" id="RHEA-COMP:11730"/>
        <dbReference type="Rhea" id="RHEA-COMP:11731"/>
        <dbReference type="ChEBI" id="CHEBI:65314"/>
        <dbReference type="ChEBI" id="CHEBI:65315"/>
    </reaction>
</comment>
<reference evidence="10 11" key="1">
    <citation type="journal article" date="2023" name="Arcadia Sci">
        <title>De novo assembly of a long-read Amblyomma americanum tick genome.</title>
        <authorList>
            <person name="Chou S."/>
            <person name="Poskanzer K.E."/>
            <person name="Rollins M."/>
            <person name="Thuy-Boun P.S."/>
        </authorList>
    </citation>
    <scope>NUCLEOTIDE SEQUENCE [LARGE SCALE GENOMIC DNA]</scope>
    <source>
        <strain evidence="10">F_SG_1</strain>
        <tissue evidence="10">Salivary glands</tissue>
    </source>
</reference>
<evidence type="ECO:0000313" key="10">
    <source>
        <dbReference type="EMBL" id="KAK8775778.1"/>
    </source>
</evidence>
<dbReference type="EMBL" id="JARKHS020013740">
    <property type="protein sequence ID" value="KAK8775778.1"/>
    <property type="molecule type" value="Genomic_DNA"/>
</dbReference>
<evidence type="ECO:0000256" key="8">
    <source>
        <dbReference type="SAM" id="MobiDB-lite"/>
    </source>
</evidence>
<evidence type="ECO:0000256" key="1">
    <source>
        <dbReference type="ARBA" id="ARBA00001166"/>
    </source>
</evidence>
<feature type="compositionally biased region" description="Polar residues" evidence="8">
    <location>
        <begin position="152"/>
        <end position="163"/>
    </location>
</feature>
<dbReference type="GO" id="GO:0009982">
    <property type="term" value="F:pseudouridine synthase activity"/>
    <property type="evidence" value="ECO:0007669"/>
    <property type="project" value="InterPro"/>
</dbReference>
<evidence type="ECO:0000256" key="4">
    <source>
        <dbReference type="ARBA" id="ARBA00023235"/>
    </source>
</evidence>
<feature type="region of interest" description="Disordered" evidence="8">
    <location>
        <begin position="261"/>
        <end position="288"/>
    </location>
</feature>
<keyword evidence="4" id="KW-0413">Isomerase</keyword>
<dbReference type="CDD" id="cd02869">
    <property type="entry name" value="PseudoU_synth_RluA_like"/>
    <property type="match status" value="1"/>
</dbReference>
<feature type="compositionally biased region" description="Basic and acidic residues" evidence="8">
    <location>
        <begin position="327"/>
        <end position="343"/>
    </location>
</feature>
<dbReference type="GO" id="GO:0001522">
    <property type="term" value="P:pseudouridine synthesis"/>
    <property type="evidence" value="ECO:0007669"/>
    <property type="project" value="InterPro"/>
</dbReference>
<comment type="catalytic activity">
    <reaction evidence="5">
        <text>a uridine in tRNA = a pseudouridine in tRNA</text>
        <dbReference type="Rhea" id="RHEA:54572"/>
        <dbReference type="Rhea" id="RHEA-COMP:13339"/>
        <dbReference type="Rhea" id="RHEA-COMP:13934"/>
        <dbReference type="ChEBI" id="CHEBI:65314"/>
        <dbReference type="ChEBI" id="CHEBI:65315"/>
    </reaction>
</comment>
<evidence type="ECO:0000256" key="7">
    <source>
        <dbReference type="ARBA" id="ARBA00041563"/>
    </source>
</evidence>
<evidence type="ECO:0000256" key="5">
    <source>
        <dbReference type="ARBA" id="ARBA00036943"/>
    </source>
</evidence>
<accession>A0AAQ4EMH7</accession>
<name>A0AAQ4EMH7_AMBAM</name>
<organism evidence="10 11">
    <name type="scientific">Amblyomma americanum</name>
    <name type="common">Lone star tick</name>
    <dbReference type="NCBI Taxonomy" id="6943"/>
    <lineage>
        <taxon>Eukaryota</taxon>
        <taxon>Metazoa</taxon>
        <taxon>Ecdysozoa</taxon>
        <taxon>Arthropoda</taxon>
        <taxon>Chelicerata</taxon>
        <taxon>Arachnida</taxon>
        <taxon>Acari</taxon>
        <taxon>Parasitiformes</taxon>
        <taxon>Ixodida</taxon>
        <taxon>Ixodoidea</taxon>
        <taxon>Ixodidae</taxon>
        <taxon>Amblyomminae</taxon>
        <taxon>Amblyomma</taxon>
    </lineage>
</organism>
<gene>
    <name evidence="10" type="ORF">V5799_030877</name>
</gene>
<proteinExistence type="inferred from homology"/>
<evidence type="ECO:0000259" key="9">
    <source>
        <dbReference type="Pfam" id="PF00849"/>
    </source>
</evidence>
<comment type="caution">
    <text evidence="10">The sequence shown here is derived from an EMBL/GenBank/DDBJ whole genome shotgun (WGS) entry which is preliminary data.</text>
</comment>
<dbReference type="GO" id="GO:0003723">
    <property type="term" value="F:RNA binding"/>
    <property type="evidence" value="ECO:0007669"/>
    <property type="project" value="InterPro"/>
</dbReference>
<evidence type="ECO:0000313" key="11">
    <source>
        <dbReference type="Proteomes" id="UP001321473"/>
    </source>
</evidence>
<protein>
    <recommendedName>
        <fullName evidence="6">Pseudouridylate synthase RPUSD4, mitochondrial</fullName>
    </recommendedName>
    <alternativeName>
        <fullName evidence="7">RNA pseudouridylate synthase domain-containing protein 4</fullName>
    </alternativeName>
</protein>
<feature type="compositionally biased region" description="Basic residues" evidence="8">
    <location>
        <begin position="398"/>
        <end position="407"/>
    </location>
</feature>
<dbReference type="PANTHER" id="PTHR21600">
    <property type="entry name" value="MITOCHONDRIAL RNA PSEUDOURIDINE SYNTHASE"/>
    <property type="match status" value="1"/>
</dbReference>
<comment type="catalytic activity">
    <reaction evidence="1">
        <text>a uridine in mRNA = a pseudouridine in mRNA</text>
        <dbReference type="Rhea" id="RHEA:56644"/>
        <dbReference type="Rhea" id="RHEA-COMP:14658"/>
        <dbReference type="Rhea" id="RHEA-COMP:14659"/>
        <dbReference type="ChEBI" id="CHEBI:65314"/>
        <dbReference type="ChEBI" id="CHEBI:65315"/>
    </reaction>
</comment>
<sequence>MAARVVRTSLLGCVRLQVSIANFVNSRCLGTSHALFVRGAKPQIDRDERRDEPCADEDFYGIASDRGVVTIDDPLGDKQERLRRFSHLTRRRDAKVSDQIVVEAGFGTIRYDSDNRARYHGQYEDDRPLDDLVLGMYEKGSVSESKRKRRSAVQTSEESPQLETQEKTPASARKAAKRAQKMDVAGDTWKGVTTITHNEGDLALLKAKPSAGARAVSPQASPADVEGLASLRVDEKQSLKSKEALSRAEVLATTELAGDPKGQFEIQDSSPLGSHVRESSFPEKSMEPKKYLKSAEIFPEGHRESGTGEFFSPDARFADSPAVSADSSHEDFGIKPELREPRKASSKGRATASMTRDSHGASGAGNPRGKQLGELSKAAGEYPQESPTEEASSGASRRQGKVSKKTAKNIEAGDKATAKDASSNVAGEANPTAHEYLRKPESASLKLDSKGFLILKSEVRPNLHTMLRSEAVDMLRKRVLYDANDLLILDKPYGMICHGPAEGVPDACVLSRLLPDLSSALYHGEDIKLHTVHRLDRDVTGVLVLAKTQRMADVLQTLFEEHNIIKTYHAITFGVPDRLDSTIDMPLAEGSVGSCKRMVICPKLDPEFERLVPKFKKTYEAITKYRVLSSHGRAAYIEVKPVTGVKHQIRVHLGFGLRCPILGDHKYSHLRYMGPQRLSGDMLTRLNVRQPKARHIPMHLHALSILIPEILDGRNLTVRAHLPHHFVKNLKRLNLHKY</sequence>
<dbReference type="Gene3D" id="3.30.2350.10">
    <property type="entry name" value="Pseudouridine synthase"/>
    <property type="match status" value="1"/>
</dbReference>
<comment type="similarity">
    <text evidence="3">Belongs to the pseudouridine synthase RluA family.</text>
</comment>
<dbReference type="AlphaFoldDB" id="A0AAQ4EMH7"/>
<dbReference type="Proteomes" id="UP001321473">
    <property type="component" value="Unassembled WGS sequence"/>
</dbReference>
<feature type="domain" description="Pseudouridine synthase RsuA/RluA-like" evidence="9">
    <location>
        <begin position="485"/>
        <end position="653"/>
    </location>
</feature>
<dbReference type="InterPro" id="IPR006145">
    <property type="entry name" value="PsdUridine_synth_RsuA/RluA"/>
</dbReference>
<dbReference type="PROSITE" id="PS01129">
    <property type="entry name" value="PSI_RLU"/>
    <property type="match status" value="1"/>
</dbReference>
<dbReference type="PANTHER" id="PTHR21600:SF83">
    <property type="entry name" value="PSEUDOURIDYLATE SYNTHASE RPUSD4, MITOCHONDRIAL"/>
    <property type="match status" value="1"/>
</dbReference>
<evidence type="ECO:0000256" key="2">
    <source>
        <dbReference type="ARBA" id="ARBA00001896"/>
    </source>
</evidence>
<dbReference type="InterPro" id="IPR020103">
    <property type="entry name" value="PsdUridine_synth_cat_dom_sf"/>
</dbReference>
<evidence type="ECO:0000256" key="6">
    <source>
        <dbReference type="ARBA" id="ARBA00039953"/>
    </source>
</evidence>
<feature type="region of interest" description="Disordered" evidence="8">
    <location>
        <begin position="140"/>
        <end position="182"/>
    </location>
</feature>
<evidence type="ECO:0000256" key="3">
    <source>
        <dbReference type="ARBA" id="ARBA00010876"/>
    </source>
</evidence>
<dbReference type="InterPro" id="IPR006224">
    <property type="entry name" value="PsdUridine_synth_RluA-like_CS"/>
</dbReference>
<dbReference type="InterPro" id="IPR050188">
    <property type="entry name" value="RluA_PseudoU_synthase"/>
</dbReference>
<feature type="region of interest" description="Disordered" evidence="8">
    <location>
        <begin position="301"/>
        <end position="435"/>
    </location>
</feature>
<dbReference type="SUPFAM" id="SSF55120">
    <property type="entry name" value="Pseudouridine synthase"/>
    <property type="match status" value="1"/>
</dbReference>
<feature type="compositionally biased region" description="Polar residues" evidence="8">
    <location>
        <begin position="385"/>
        <end position="396"/>
    </location>
</feature>
<feature type="compositionally biased region" description="Basic and acidic residues" evidence="8">
    <location>
        <begin position="275"/>
        <end position="288"/>
    </location>
</feature>
<keyword evidence="11" id="KW-1185">Reference proteome</keyword>
<dbReference type="Pfam" id="PF00849">
    <property type="entry name" value="PseudoU_synth_2"/>
    <property type="match status" value="1"/>
</dbReference>